<comment type="caution">
    <text evidence="2">The sequence shown here is derived from an EMBL/GenBank/DDBJ whole genome shotgun (WGS) entry which is preliminary data.</text>
</comment>
<dbReference type="InterPro" id="IPR029030">
    <property type="entry name" value="Caspase-like_dom_sf"/>
</dbReference>
<dbReference type="PANTHER" id="PTHR22576">
    <property type="entry name" value="MUCOSA ASSOCIATED LYMPHOID TISSUE LYMPHOMA TRANSLOCATION PROTEIN 1/PARACASPASE"/>
    <property type="match status" value="1"/>
</dbReference>
<evidence type="ECO:0000313" key="3">
    <source>
        <dbReference type="Proteomes" id="UP001597343"/>
    </source>
</evidence>
<dbReference type="PANTHER" id="PTHR22576:SF37">
    <property type="entry name" value="MUCOSA-ASSOCIATED LYMPHOID TISSUE LYMPHOMA TRANSLOCATION PROTEIN 1"/>
    <property type="match status" value="1"/>
</dbReference>
<name>A0ABW4ZX16_9BACL</name>
<dbReference type="EMBL" id="JBHUIO010000005">
    <property type="protein sequence ID" value="MFD2170064.1"/>
    <property type="molecule type" value="Genomic_DNA"/>
</dbReference>
<gene>
    <name evidence="2" type="ORF">ACFSOY_08650</name>
</gene>
<proteinExistence type="predicted"/>
<evidence type="ECO:0000313" key="2">
    <source>
        <dbReference type="EMBL" id="MFD2170064.1"/>
    </source>
</evidence>
<keyword evidence="3" id="KW-1185">Reference proteome</keyword>
<reference evidence="3" key="1">
    <citation type="journal article" date="2019" name="Int. J. Syst. Evol. Microbiol.">
        <title>The Global Catalogue of Microorganisms (GCM) 10K type strain sequencing project: providing services to taxonomists for standard genome sequencing and annotation.</title>
        <authorList>
            <consortium name="The Broad Institute Genomics Platform"/>
            <consortium name="The Broad Institute Genome Sequencing Center for Infectious Disease"/>
            <person name="Wu L."/>
            <person name="Ma J."/>
        </authorList>
    </citation>
    <scope>NUCLEOTIDE SEQUENCE [LARGE SCALE GENOMIC DNA]</scope>
    <source>
        <strain evidence="3">CGMCC 1.13574</strain>
    </source>
</reference>
<dbReference type="RefSeq" id="WP_386045703.1">
    <property type="nucleotide sequence ID" value="NZ_JBHUIO010000005.1"/>
</dbReference>
<dbReference type="InterPro" id="IPR052039">
    <property type="entry name" value="Caspase-related_regulators"/>
</dbReference>
<dbReference type="SUPFAM" id="SSF52129">
    <property type="entry name" value="Caspase-like"/>
    <property type="match status" value="1"/>
</dbReference>
<evidence type="ECO:0000259" key="1">
    <source>
        <dbReference type="Pfam" id="PF00656"/>
    </source>
</evidence>
<dbReference type="Gene3D" id="3.40.50.1460">
    <property type="match status" value="1"/>
</dbReference>
<feature type="domain" description="Peptidase C14 caspase" evidence="1">
    <location>
        <begin position="1"/>
        <end position="203"/>
    </location>
</feature>
<protein>
    <submittedName>
        <fullName evidence="2">Caspase domain-containing protein</fullName>
    </submittedName>
</protein>
<sequence>MRKALVVGINNYPTAPLYGCVNDAVNMQGVLRKNGDGSPNFDVKLLVSDHRGDQLKKAELKEQIEALFQGDSEVALLYFSGHGLVNSTGGYIVTSDYSRYDEGISMDDILIFANNSNAKNKVIIFDCCHSGAFGSPALAEGRLAQLSDGLTILTASKSSEVAMERGGSGVFTSLLIDALDGGAADLRGYITPGSLYSYVDEALGAWDQRPIFKTNVSRFVQLRRVKPPISLEVLREITNYFPSPEHHIPLDPTYEFTEEGHVEENVKIFKDLQKMESVGLVVPVDEEHMYFAAMNSKGCRLTALGYQYWRLVKENKI</sequence>
<accession>A0ABW4ZX16</accession>
<dbReference type="Pfam" id="PF00656">
    <property type="entry name" value="Peptidase_C14"/>
    <property type="match status" value="1"/>
</dbReference>
<organism evidence="2 3">
    <name type="scientific">Tumebacillus lipolyticus</name>
    <dbReference type="NCBI Taxonomy" id="1280370"/>
    <lineage>
        <taxon>Bacteria</taxon>
        <taxon>Bacillati</taxon>
        <taxon>Bacillota</taxon>
        <taxon>Bacilli</taxon>
        <taxon>Bacillales</taxon>
        <taxon>Alicyclobacillaceae</taxon>
        <taxon>Tumebacillus</taxon>
    </lineage>
</organism>
<dbReference type="Proteomes" id="UP001597343">
    <property type="component" value="Unassembled WGS sequence"/>
</dbReference>
<dbReference type="InterPro" id="IPR011600">
    <property type="entry name" value="Pept_C14_caspase"/>
</dbReference>